<feature type="transmembrane region" description="Helical" evidence="6">
    <location>
        <begin position="35"/>
        <end position="51"/>
    </location>
</feature>
<evidence type="ECO:0000256" key="1">
    <source>
        <dbReference type="ARBA" id="ARBA00004141"/>
    </source>
</evidence>
<feature type="transmembrane region" description="Helical" evidence="6">
    <location>
        <begin position="63"/>
        <end position="85"/>
    </location>
</feature>
<evidence type="ECO:0000256" key="3">
    <source>
        <dbReference type="ARBA" id="ARBA00022692"/>
    </source>
</evidence>
<evidence type="ECO:0000256" key="5">
    <source>
        <dbReference type="ARBA" id="ARBA00023136"/>
    </source>
</evidence>
<reference evidence="7 8" key="1">
    <citation type="submission" date="2013-05" db="EMBL/GenBank/DDBJ databases">
        <title>Draft genome of the parasitic nematode Anyclostoma ceylanicum.</title>
        <authorList>
            <person name="Mitreva M."/>
        </authorList>
    </citation>
    <scope>NUCLEOTIDE SEQUENCE [LARGE SCALE GENOMIC DNA]</scope>
</reference>
<keyword evidence="3 6" id="KW-0812">Transmembrane</keyword>
<dbReference type="Proteomes" id="UP000054495">
    <property type="component" value="Unassembled WGS sequence"/>
</dbReference>
<name>A0A0D6LWR3_9BILA</name>
<gene>
    <name evidence="7" type="ORF">ANCCEY_08862</name>
</gene>
<evidence type="ECO:0000313" key="7">
    <source>
        <dbReference type="EMBL" id="EPB72067.1"/>
    </source>
</evidence>
<proteinExistence type="inferred from homology"/>
<evidence type="ECO:0000256" key="2">
    <source>
        <dbReference type="ARBA" id="ARBA00005731"/>
    </source>
</evidence>
<organism evidence="7 8">
    <name type="scientific">Ancylostoma ceylanicum</name>
    <dbReference type="NCBI Taxonomy" id="53326"/>
    <lineage>
        <taxon>Eukaryota</taxon>
        <taxon>Metazoa</taxon>
        <taxon>Ecdysozoa</taxon>
        <taxon>Nematoda</taxon>
        <taxon>Chromadorea</taxon>
        <taxon>Rhabditida</taxon>
        <taxon>Rhabditina</taxon>
        <taxon>Rhabditomorpha</taxon>
        <taxon>Strongyloidea</taxon>
        <taxon>Ancylostomatidae</taxon>
        <taxon>Ancylostomatinae</taxon>
        <taxon>Ancylostoma</taxon>
    </lineage>
</organism>
<dbReference type="InterPro" id="IPR010651">
    <property type="entry name" value="Sugar_transport"/>
</dbReference>
<evidence type="ECO:0000313" key="8">
    <source>
        <dbReference type="Proteomes" id="UP000054495"/>
    </source>
</evidence>
<feature type="transmembrane region" description="Helical" evidence="6">
    <location>
        <begin position="161"/>
        <end position="184"/>
    </location>
</feature>
<dbReference type="PANTHER" id="PTHR16119">
    <property type="entry name" value="TRANSMEMBRANE PROTEIN 144"/>
    <property type="match status" value="1"/>
</dbReference>
<dbReference type="Pfam" id="PF07857">
    <property type="entry name" value="TMEM144"/>
    <property type="match status" value="3"/>
</dbReference>
<dbReference type="PANTHER" id="PTHR16119:SF17">
    <property type="entry name" value="TRANSMEMBRANE PROTEIN 144"/>
    <property type="match status" value="1"/>
</dbReference>
<keyword evidence="8" id="KW-1185">Reference proteome</keyword>
<accession>A0A0D6LWR3</accession>
<evidence type="ECO:0000256" key="4">
    <source>
        <dbReference type="ARBA" id="ARBA00022989"/>
    </source>
</evidence>
<dbReference type="EMBL" id="KE125070">
    <property type="protein sequence ID" value="EPB72067.1"/>
    <property type="molecule type" value="Genomic_DNA"/>
</dbReference>
<dbReference type="InterPro" id="IPR012435">
    <property type="entry name" value="TMEM144"/>
</dbReference>
<sequence>MTSAVIGLAACGLSSVFFGSAFVPVKKFDAGNGVFVQWVMATAILSVGLAIQALEGFPKFQPLAMLGGVFWALGNVTAIPIMSVLGLGMGMLIWGATNCITGWAVGSGFCFSQIRPSVRTPSHLEVLAEERVIAHDDTPEEASPLISPTPSVGISRQTKRILAILTALMAGVFYGVTFVPVIYIQDHPEKNNPVVNSRIIGPSMMAGCMWSVAQSSWFVANDNLSQSVTFPIISMVPGVCAAMWSVFYFKEITGKRNLNILVVAIATTLNEKPSEE</sequence>
<comment type="subcellular location">
    <subcellularLocation>
        <location evidence="1">Membrane</location>
        <topology evidence="1">Multi-pass membrane protein</topology>
    </subcellularLocation>
</comment>
<keyword evidence="4 6" id="KW-1133">Transmembrane helix</keyword>
<evidence type="ECO:0008006" key="9">
    <source>
        <dbReference type="Google" id="ProtNLM"/>
    </source>
</evidence>
<dbReference type="GO" id="GO:0015144">
    <property type="term" value="F:carbohydrate transmembrane transporter activity"/>
    <property type="evidence" value="ECO:0007669"/>
    <property type="project" value="InterPro"/>
</dbReference>
<feature type="transmembrane region" description="Helical" evidence="6">
    <location>
        <begin position="228"/>
        <end position="249"/>
    </location>
</feature>
<protein>
    <recommendedName>
        <fullName evidence="9">Transmembrane protein 144</fullName>
    </recommendedName>
</protein>
<dbReference type="AlphaFoldDB" id="A0A0D6LWR3"/>
<comment type="similarity">
    <text evidence="2">Belongs to the TMEM144 family.</text>
</comment>
<dbReference type="GO" id="GO:0016020">
    <property type="term" value="C:membrane"/>
    <property type="evidence" value="ECO:0007669"/>
    <property type="project" value="UniProtKB-SubCell"/>
</dbReference>
<feature type="transmembrane region" description="Helical" evidence="6">
    <location>
        <begin position="91"/>
        <end position="111"/>
    </location>
</feature>
<evidence type="ECO:0000256" key="6">
    <source>
        <dbReference type="SAM" id="Phobius"/>
    </source>
</evidence>
<keyword evidence="5 6" id="KW-0472">Membrane</keyword>